<reference evidence="5" key="1">
    <citation type="submission" date="2023-07" db="EMBL/GenBank/DDBJ databases">
        <title>Genome content predicts the carbon catabolic preferences of heterotrophic bacteria.</title>
        <authorList>
            <person name="Gralka M."/>
        </authorList>
    </citation>
    <scope>NUCLEOTIDE SEQUENCE</scope>
    <source>
        <strain evidence="5">G2M05</strain>
    </source>
</reference>
<evidence type="ECO:0000313" key="6">
    <source>
        <dbReference type="Proteomes" id="UP001170624"/>
    </source>
</evidence>
<dbReference type="PANTHER" id="PTHR47894">
    <property type="entry name" value="HTH-TYPE TRANSCRIPTIONAL REGULATOR GADX"/>
    <property type="match status" value="1"/>
</dbReference>
<gene>
    <name evidence="5" type="ORF">Q4568_22480</name>
</gene>
<dbReference type="SUPFAM" id="SSF46689">
    <property type="entry name" value="Homeodomain-like"/>
    <property type="match status" value="1"/>
</dbReference>
<dbReference type="GO" id="GO:0000976">
    <property type="term" value="F:transcription cis-regulatory region binding"/>
    <property type="evidence" value="ECO:0007669"/>
    <property type="project" value="TreeGrafter"/>
</dbReference>
<dbReference type="GO" id="GO:0005829">
    <property type="term" value="C:cytosol"/>
    <property type="evidence" value="ECO:0007669"/>
    <property type="project" value="TreeGrafter"/>
</dbReference>
<name>A0AAW7YER2_9GAMM</name>
<dbReference type="PROSITE" id="PS01124">
    <property type="entry name" value="HTH_ARAC_FAMILY_2"/>
    <property type="match status" value="1"/>
</dbReference>
<dbReference type="Proteomes" id="UP001170624">
    <property type="component" value="Unassembled WGS sequence"/>
</dbReference>
<feature type="domain" description="HTH araC/xylS-type" evidence="4">
    <location>
        <begin position="232"/>
        <end position="329"/>
    </location>
</feature>
<dbReference type="AlphaFoldDB" id="A0AAW7YER2"/>
<dbReference type="EMBL" id="JAUOPU010000046">
    <property type="protein sequence ID" value="MDO6545313.1"/>
    <property type="molecule type" value="Genomic_DNA"/>
</dbReference>
<comment type="caution">
    <text evidence="5">The sequence shown here is derived from an EMBL/GenBank/DDBJ whole genome shotgun (WGS) entry which is preliminary data.</text>
</comment>
<protein>
    <submittedName>
        <fullName evidence="5">Helix-turn-helix domain-containing protein</fullName>
    </submittedName>
</protein>
<keyword evidence="1" id="KW-0805">Transcription regulation</keyword>
<dbReference type="Pfam" id="PF12833">
    <property type="entry name" value="HTH_18"/>
    <property type="match status" value="1"/>
</dbReference>
<dbReference type="Pfam" id="PF12625">
    <property type="entry name" value="Arabinose_bd"/>
    <property type="match status" value="1"/>
</dbReference>
<dbReference type="InterPro" id="IPR009057">
    <property type="entry name" value="Homeodomain-like_sf"/>
</dbReference>
<keyword evidence="2" id="KW-0238">DNA-binding</keyword>
<keyword evidence="3" id="KW-0804">Transcription</keyword>
<proteinExistence type="predicted"/>
<evidence type="ECO:0000256" key="2">
    <source>
        <dbReference type="ARBA" id="ARBA00023125"/>
    </source>
</evidence>
<dbReference type="RefSeq" id="WP_303501898.1">
    <property type="nucleotide sequence ID" value="NZ_JAUOPU010000046.1"/>
</dbReference>
<evidence type="ECO:0000256" key="3">
    <source>
        <dbReference type="ARBA" id="ARBA00023163"/>
    </source>
</evidence>
<dbReference type="Gene3D" id="1.10.10.60">
    <property type="entry name" value="Homeodomain-like"/>
    <property type="match status" value="1"/>
</dbReference>
<evidence type="ECO:0000313" key="5">
    <source>
        <dbReference type="EMBL" id="MDO6545313.1"/>
    </source>
</evidence>
<evidence type="ECO:0000256" key="1">
    <source>
        <dbReference type="ARBA" id="ARBA00023015"/>
    </source>
</evidence>
<evidence type="ECO:0000259" key="4">
    <source>
        <dbReference type="PROSITE" id="PS01124"/>
    </source>
</evidence>
<dbReference type="SMART" id="SM00342">
    <property type="entry name" value="HTH_ARAC"/>
    <property type="match status" value="1"/>
</dbReference>
<accession>A0AAW7YER2</accession>
<dbReference type="GO" id="GO:0003700">
    <property type="term" value="F:DNA-binding transcription factor activity"/>
    <property type="evidence" value="ECO:0007669"/>
    <property type="project" value="InterPro"/>
</dbReference>
<dbReference type="InterPro" id="IPR032687">
    <property type="entry name" value="AraC-type_N"/>
</dbReference>
<organism evidence="5 6">
    <name type="scientific">Photobacterium sanguinicancri</name>
    <dbReference type="NCBI Taxonomy" id="875932"/>
    <lineage>
        <taxon>Bacteria</taxon>
        <taxon>Pseudomonadati</taxon>
        <taxon>Pseudomonadota</taxon>
        <taxon>Gammaproteobacteria</taxon>
        <taxon>Vibrionales</taxon>
        <taxon>Vibrionaceae</taxon>
        <taxon>Photobacterium</taxon>
    </lineage>
</organism>
<sequence length="334" mass="37957">MSSKKHNTLPMIRTEYTRILIEVFAANGIDANKLLERSGLPPDLLRSNQDYLPVEPVKHLIYLLSYQVDNNNFSKLLRLAFRQHIIPSILGQFDTANTVRDALIQAITVFSSDSPGSQITVEESHGRFWFCRGANYEKSPYFIWGEVFAILYTIELISALTQSDWHPDQVKIQHTSTEAVESAIGQQAQLFIGHDKTAILINPDVLNTELKLCPSSINRKKELVEWHSSFSDNVFTALQPYVKECSLTIDQAAKLLKMSSRTLQRRLKEEKTTFRQVKESLMLSASCELMTQGYSLTHIANQLGYKNISHYSRAFKKITGLPPKSYKKSLLGLD</sequence>
<dbReference type="InterPro" id="IPR018060">
    <property type="entry name" value="HTH_AraC"/>
</dbReference>
<dbReference type="PANTHER" id="PTHR47894:SF1">
    <property type="entry name" value="HTH-TYPE TRANSCRIPTIONAL REGULATOR VQSM"/>
    <property type="match status" value="1"/>
</dbReference>